<organism evidence="2 3">
    <name type="scientific">Adineta steineri</name>
    <dbReference type="NCBI Taxonomy" id="433720"/>
    <lineage>
        <taxon>Eukaryota</taxon>
        <taxon>Metazoa</taxon>
        <taxon>Spiralia</taxon>
        <taxon>Gnathifera</taxon>
        <taxon>Rotifera</taxon>
        <taxon>Eurotatoria</taxon>
        <taxon>Bdelloidea</taxon>
        <taxon>Adinetida</taxon>
        <taxon>Adinetidae</taxon>
        <taxon>Adineta</taxon>
    </lineage>
</organism>
<name>A0A820F3L2_9BILA</name>
<comment type="caution">
    <text evidence="2">The sequence shown here is derived from an EMBL/GenBank/DDBJ whole genome shotgun (WGS) entry which is preliminary data.</text>
</comment>
<evidence type="ECO:0000313" key="1">
    <source>
        <dbReference type="EMBL" id="CAF4255612.1"/>
    </source>
</evidence>
<sequence>RDIPVEYDDESMSQSVSHSIVSSVDDVTVDKTSTASANIDFLEDF</sequence>
<proteinExistence type="predicted"/>
<evidence type="ECO:0000313" key="3">
    <source>
        <dbReference type="Proteomes" id="UP000663844"/>
    </source>
</evidence>
<dbReference type="EMBL" id="CAJOAZ010012726">
    <property type="protein sequence ID" value="CAF4256749.1"/>
    <property type="molecule type" value="Genomic_DNA"/>
</dbReference>
<accession>A0A820F3L2</accession>
<reference evidence="2" key="1">
    <citation type="submission" date="2021-02" db="EMBL/GenBank/DDBJ databases">
        <authorList>
            <person name="Nowell W R."/>
        </authorList>
    </citation>
    <scope>NUCLEOTIDE SEQUENCE</scope>
</reference>
<dbReference type="Proteomes" id="UP000663844">
    <property type="component" value="Unassembled WGS sequence"/>
</dbReference>
<protein>
    <submittedName>
        <fullName evidence="2">Uncharacterized protein</fullName>
    </submittedName>
</protein>
<evidence type="ECO:0000313" key="2">
    <source>
        <dbReference type="EMBL" id="CAF4256749.1"/>
    </source>
</evidence>
<gene>
    <name evidence="1" type="ORF">OXD698_LOCUS43682</name>
    <name evidence="2" type="ORF">OXD698_LOCUS43745</name>
</gene>
<dbReference type="EMBL" id="CAJOAZ010012657">
    <property type="protein sequence ID" value="CAF4255612.1"/>
    <property type="molecule type" value="Genomic_DNA"/>
</dbReference>
<feature type="non-terminal residue" evidence="2">
    <location>
        <position position="1"/>
    </location>
</feature>
<dbReference type="AlphaFoldDB" id="A0A820F3L2"/>